<dbReference type="Proteomes" id="UP000182373">
    <property type="component" value="Chromosome"/>
</dbReference>
<dbReference type="RefSeq" id="WP_072572142.1">
    <property type="nucleotide sequence ID" value="NZ_CP018191.1"/>
</dbReference>
<evidence type="ECO:0000313" key="3">
    <source>
        <dbReference type="Proteomes" id="UP000182373"/>
    </source>
</evidence>
<reference evidence="3" key="1">
    <citation type="submission" date="2016-11" db="EMBL/GenBank/DDBJ databases">
        <title>Comparative genomic and phenotypic analysis of Granulibacter bethesdensis clinical isolates from patients with chronic granulomatous disease.</title>
        <authorList>
            <person name="Zarember K.A."/>
            <person name="Porcella S.F."/>
            <person name="Chu J."/>
            <person name="Ding L."/>
            <person name="Dahlstrom E."/>
            <person name="Barbian K."/>
            <person name="Martens C."/>
            <person name="Sykora L."/>
            <person name="Kramer S."/>
            <person name="Pettinato A.M."/>
            <person name="Hong H."/>
            <person name="Wald G."/>
            <person name="Berg L.J."/>
            <person name="Rogge L.S."/>
            <person name="Greenberg D.E."/>
            <person name="Falcone E.L."/>
            <person name="Neves J.F."/>
            <person name="Simoes M.J."/>
            <person name="Casal M."/>
            <person name="Rodriguez-Lopez F.C."/>
            <person name="Zelazny A."/>
            <person name="Gallin J.I."/>
            <person name="Holland S.M."/>
        </authorList>
    </citation>
    <scope>NUCLEOTIDE SEQUENCE [LARGE SCALE GENOMIC DNA]</scope>
    <source>
        <strain evidence="3">NIH9.1</strain>
    </source>
</reference>
<gene>
    <name evidence="2" type="ORF">GbCGDNIH9_0733</name>
</gene>
<organism evidence="2 3">
    <name type="scientific">Granulibacter bethesdensis</name>
    <dbReference type="NCBI Taxonomy" id="364410"/>
    <lineage>
        <taxon>Bacteria</taxon>
        <taxon>Pseudomonadati</taxon>
        <taxon>Pseudomonadota</taxon>
        <taxon>Alphaproteobacteria</taxon>
        <taxon>Acetobacterales</taxon>
        <taxon>Acetobacteraceae</taxon>
        <taxon>Granulibacter</taxon>
    </lineage>
</organism>
<dbReference type="PROSITE" id="PS51257">
    <property type="entry name" value="PROKAR_LIPOPROTEIN"/>
    <property type="match status" value="1"/>
</dbReference>
<name>A0AAC9KDG3_9PROT</name>
<dbReference type="Pfam" id="PF13441">
    <property type="entry name" value="Gly-zipper_YMGG"/>
    <property type="match status" value="1"/>
</dbReference>
<sequence length="95" mass="8993">MYSRIAGRILLAASILSLGACTNPYDPGQRAIGGAALGAGGGAALGAIAGGGRGAAIGALAGGALGAVGGAVTTPQQNAYPAGYYQRPAPGRYGY</sequence>
<feature type="domain" description="YMGG-like Gly-zipper" evidence="1">
    <location>
        <begin position="29"/>
        <end position="71"/>
    </location>
</feature>
<dbReference type="EMBL" id="CP018191">
    <property type="protein sequence ID" value="APH53985.1"/>
    <property type="molecule type" value="Genomic_DNA"/>
</dbReference>
<protein>
    <submittedName>
        <fullName evidence="2">OmpA family protein</fullName>
    </submittedName>
</protein>
<dbReference type="AlphaFoldDB" id="A0AAC9KDG3"/>
<evidence type="ECO:0000313" key="2">
    <source>
        <dbReference type="EMBL" id="APH53985.1"/>
    </source>
</evidence>
<accession>A0AAC9KDG3</accession>
<evidence type="ECO:0000259" key="1">
    <source>
        <dbReference type="Pfam" id="PF13441"/>
    </source>
</evidence>
<proteinExistence type="predicted"/>
<dbReference type="InterPro" id="IPR027367">
    <property type="entry name" value="Gly-zipper_YMGG"/>
</dbReference>